<proteinExistence type="predicted"/>
<dbReference type="InterPro" id="IPR013783">
    <property type="entry name" value="Ig-like_fold"/>
</dbReference>
<feature type="domain" description="Ig-like" evidence="3">
    <location>
        <begin position="58"/>
        <end position="149"/>
    </location>
</feature>
<evidence type="ECO:0000256" key="2">
    <source>
        <dbReference type="ARBA" id="ARBA00023157"/>
    </source>
</evidence>
<dbReference type="Proteomes" id="UP001205998">
    <property type="component" value="Unassembled WGS sequence"/>
</dbReference>
<dbReference type="GO" id="GO:0009897">
    <property type="term" value="C:external side of plasma membrane"/>
    <property type="evidence" value="ECO:0007669"/>
    <property type="project" value="TreeGrafter"/>
</dbReference>
<gene>
    <name evidence="4" type="ORF">C0J50_11854</name>
</gene>
<dbReference type="InterPro" id="IPR036179">
    <property type="entry name" value="Ig-like_dom_sf"/>
</dbReference>
<reference evidence="4" key="1">
    <citation type="submission" date="2018-07" db="EMBL/GenBank/DDBJ databases">
        <title>Comparative genomics of catfishes provides insights into carnivory and benthic adaptation.</title>
        <authorList>
            <person name="Zhang Y."/>
            <person name="Wang D."/>
            <person name="Peng Z."/>
            <person name="Zheng S."/>
            <person name="Shao F."/>
            <person name="Tao W."/>
        </authorList>
    </citation>
    <scope>NUCLEOTIDE SEQUENCE</scope>
    <source>
        <strain evidence="4">Chongqing</strain>
    </source>
</reference>
<evidence type="ECO:0000313" key="5">
    <source>
        <dbReference type="Proteomes" id="UP001205998"/>
    </source>
</evidence>
<protein>
    <submittedName>
        <fullName evidence="4">CD166 antigen-like</fullName>
    </submittedName>
</protein>
<dbReference type="GO" id="GO:0007166">
    <property type="term" value="P:cell surface receptor signaling pathway"/>
    <property type="evidence" value="ECO:0007669"/>
    <property type="project" value="TreeGrafter"/>
</dbReference>
<dbReference type="AlphaFoldDB" id="A0AAD5A7Z6"/>
<dbReference type="PANTHER" id="PTHR11481">
    <property type="entry name" value="IMMUNOGLOBULIN FC RECEPTOR"/>
    <property type="match status" value="1"/>
</dbReference>
<evidence type="ECO:0000256" key="1">
    <source>
        <dbReference type="ARBA" id="ARBA00022729"/>
    </source>
</evidence>
<evidence type="ECO:0000313" key="4">
    <source>
        <dbReference type="EMBL" id="KAI5611391.1"/>
    </source>
</evidence>
<dbReference type="FunFam" id="2.60.40.10:FF:001607">
    <property type="entry name" value="Leukocyte immune-type receptor TS32.15 L2.5a"/>
    <property type="match status" value="1"/>
</dbReference>
<feature type="domain" description="Ig-like" evidence="3">
    <location>
        <begin position="154"/>
        <end position="234"/>
    </location>
</feature>
<dbReference type="InterPro" id="IPR050488">
    <property type="entry name" value="Ig_Fc_receptor"/>
</dbReference>
<dbReference type="SMART" id="SM00409">
    <property type="entry name" value="IG"/>
    <property type="match status" value="2"/>
</dbReference>
<accession>A0AAD5A7Z6</accession>
<dbReference type="PROSITE" id="PS50835">
    <property type="entry name" value="IG_LIKE"/>
    <property type="match status" value="2"/>
</dbReference>
<dbReference type="GO" id="GO:0004888">
    <property type="term" value="F:transmembrane signaling receptor activity"/>
    <property type="evidence" value="ECO:0007669"/>
    <property type="project" value="TreeGrafter"/>
</dbReference>
<name>A0AAD5A7Z6_SILAS</name>
<dbReference type="InterPro" id="IPR003599">
    <property type="entry name" value="Ig_sub"/>
</dbReference>
<keyword evidence="5" id="KW-1185">Reference proteome</keyword>
<evidence type="ECO:0000259" key="3">
    <source>
        <dbReference type="PROSITE" id="PS50835"/>
    </source>
</evidence>
<dbReference type="PANTHER" id="PTHR11481:SF64">
    <property type="entry name" value="FC RECEPTOR-LIKE PROTEIN 4"/>
    <property type="match status" value="1"/>
</dbReference>
<dbReference type="Pfam" id="PF13895">
    <property type="entry name" value="Ig_2"/>
    <property type="match status" value="1"/>
</dbReference>
<dbReference type="GO" id="GO:0006955">
    <property type="term" value="P:immune response"/>
    <property type="evidence" value="ECO:0007669"/>
    <property type="project" value="TreeGrafter"/>
</dbReference>
<dbReference type="Gene3D" id="2.60.40.10">
    <property type="entry name" value="Immunoglobulins"/>
    <property type="match status" value="2"/>
</dbReference>
<comment type="caution">
    <text evidence="4">The sequence shown here is derived from an EMBL/GenBank/DDBJ whole genome shotgun (WGS) entry which is preliminary data.</text>
</comment>
<keyword evidence="1" id="KW-0732">Signal</keyword>
<organism evidence="4 5">
    <name type="scientific">Silurus asotus</name>
    <name type="common">Amur catfish</name>
    <name type="synonym">Parasilurus asotus</name>
    <dbReference type="NCBI Taxonomy" id="30991"/>
    <lineage>
        <taxon>Eukaryota</taxon>
        <taxon>Metazoa</taxon>
        <taxon>Chordata</taxon>
        <taxon>Craniata</taxon>
        <taxon>Vertebrata</taxon>
        <taxon>Euteleostomi</taxon>
        <taxon>Actinopterygii</taxon>
        <taxon>Neopterygii</taxon>
        <taxon>Teleostei</taxon>
        <taxon>Ostariophysi</taxon>
        <taxon>Siluriformes</taxon>
        <taxon>Siluridae</taxon>
        <taxon>Silurus</taxon>
    </lineage>
</organism>
<dbReference type="InterPro" id="IPR007110">
    <property type="entry name" value="Ig-like_dom"/>
</dbReference>
<dbReference type="SUPFAM" id="SSF48726">
    <property type="entry name" value="Immunoglobulin"/>
    <property type="match status" value="2"/>
</dbReference>
<sequence>MGLRALFRGPGMAAWCGWDLNSCPKLTAFTTKLPPPFYRAELKSFHPYDFLKNSREKPKLTVKVSPQSFIYTGDTITLSCELQETGWDFFWYKNSQFERNTPRDTNTLSVRVDIAGETVFQCRASKKIYNIYNNYDYVYTRLSDSVTITARERPKPVASIHPDKQVFSGDTVTLRCEIQDESGSRWQYSWYKDASLSPVSSVQMYTISSVEVTHTGKYTCKGRESGGSRSSHLSDAVTLTVSVMEIFGSSTVKTFDRLRVRLLHPIFVIFDMNDGSSTAR</sequence>
<keyword evidence="2" id="KW-1015">Disulfide bond</keyword>
<dbReference type="EMBL" id="MU567183">
    <property type="protein sequence ID" value="KAI5611391.1"/>
    <property type="molecule type" value="Genomic_DNA"/>
</dbReference>